<dbReference type="Gene3D" id="2.60.40.4070">
    <property type="match status" value="1"/>
</dbReference>
<dbReference type="OrthoDB" id="1391397at2"/>
<name>A0A4R7EMT1_9FLAO</name>
<evidence type="ECO:0000313" key="1">
    <source>
        <dbReference type="EMBL" id="TDS52157.1"/>
    </source>
</evidence>
<dbReference type="Proteomes" id="UP000295215">
    <property type="component" value="Unassembled WGS sequence"/>
</dbReference>
<accession>A0A4R7EMT1</accession>
<dbReference type="EMBL" id="SOAG01000032">
    <property type="protein sequence ID" value="TDS52157.1"/>
    <property type="molecule type" value="Genomic_DNA"/>
</dbReference>
<protein>
    <submittedName>
        <fullName evidence="1">Gliding motility-associated-like protein/predicted secreted protein (Por secretion system target)</fullName>
    </submittedName>
</protein>
<proteinExistence type="predicted"/>
<dbReference type="NCBIfam" id="TIGR04131">
    <property type="entry name" value="Bac_Flav_CTERM"/>
    <property type="match status" value="1"/>
</dbReference>
<comment type="caution">
    <text evidence="1">The sequence shown here is derived from an EMBL/GenBank/DDBJ whole genome shotgun (WGS) entry which is preliminary data.</text>
</comment>
<reference evidence="1 2" key="1">
    <citation type="submission" date="2019-03" db="EMBL/GenBank/DDBJ databases">
        <title>Genomic Encyclopedia of Archaeal and Bacterial Type Strains, Phase II (KMG-II): from individual species to whole genera.</title>
        <authorList>
            <person name="Goeker M."/>
        </authorList>
    </citation>
    <scope>NUCLEOTIDE SEQUENCE [LARGE SCALE GENOMIC DNA]</scope>
    <source>
        <strain evidence="1 2">DSM 28213</strain>
    </source>
</reference>
<dbReference type="AlphaFoldDB" id="A0A4R7EMT1"/>
<organism evidence="1 2">
    <name type="scientific">Myroides indicus</name>
    <dbReference type="NCBI Taxonomy" id="1323422"/>
    <lineage>
        <taxon>Bacteria</taxon>
        <taxon>Pseudomonadati</taxon>
        <taxon>Bacteroidota</taxon>
        <taxon>Flavobacteriia</taxon>
        <taxon>Flavobacteriales</taxon>
        <taxon>Flavobacteriaceae</taxon>
        <taxon>Myroides</taxon>
    </lineage>
</organism>
<sequence>FEEPGGNGRELQPGTLISAAQTIYVYASSDNGLCTDESSFTIDYEDCPIPRGISPNGDGKNDTFDLSLHGVQDIKIYNRWGTEVYSHGDSYTNQWYGQNKDGKQLPDGTYYYVIHAHGKVRTGWVQINK</sequence>
<evidence type="ECO:0000313" key="2">
    <source>
        <dbReference type="Proteomes" id="UP000295215"/>
    </source>
</evidence>
<keyword evidence="2" id="KW-1185">Reference proteome</keyword>
<gene>
    <name evidence="1" type="ORF">C8P70_1321</name>
</gene>
<dbReference type="Pfam" id="PF13585">
    <property type="entry name" value="CHU_C"/>
    <property type="match status" value="1"/>
</dbReference>
<feature type="non-terminal residue" evidence="1">
    <location>
        <position position="1"/>
    </location>
</feature>
<dbReference type="RefSeq" id="WP_133713542.1">
    <property type="nucleotide sequence ID" value="NZ_SOAG01000032.1"/>
</dbReference>
<dbReference type="InterPro" id="IPR026341">
    <property type="entry name" value="T9SS_type_B"/>
</dbReference>